<sequence length="223" mass="24640">MPRFGHARERDKCDTSLFTLPSPLSFWPLSPLLPLPSREINASESPGTHISFWSPGARPVSSRHPSFQCSRRSRPRYRVVLLILIHLPPRCNTVKNQPKPSSRRGERSPSFLSPDLDTLALFLPVRSSRSRVLIVFIVLPGISNAVDASWTSPTPFSCTSCSSTRMHIPRTTAAVACFSRATDHRCSCSLFISADTYVFAWSSSTVSLLNSTPSEPPFAVGKL</sequence>
<proteinExistence type="predicted"/>
<evidence type="ECO:0000313" key="2">
    <source>
        <dbReference type="Proteomes" id="UP000008022"/>
    </source>
</evidence>
<accession>A0A0E0QFP1</accession>
<dbReference type="Proteomes" id="UP000008022">
    <property type="component" value="Unassembled WGS sequence"/>
</dbReference>
<dbReference type="Gramene" id="ORUFI08G06960.1">
    <property type="protein sequence ID" value="ORUFI08G06960.1"/>
    <property type="gene ID" value="ORUFI08G06960"/>
</dbReference>
<dbReference type="EnsemblPlants" id="ORUFI08G06960.1">
    <property type="protein sequence ID" value="ORUFI08G06960.1"/>
    <property type="gene ID" value="ORUFI08G06960"/>
</dbReference>
<evidence type="ECO:0000313" key="1">
    <source>
        <dbReference type="EnsemblPlants" id="ORUFI08G06960.1"/>
    </source>
</evidence>
<reference evidence="1" key="2">
    <citation type="submission" date="2015-06" db="UniProtKB">
        <authorList>
            <consortium name="EnsemblPlants"/>
        </authorList>
    </citation>
    <scope>IDENTIFICATION</scope>
</reference>
<name>A0A0E0QFP1_ORYRU</name>
<reference evidence="2" key="1">
    <citation type="submission" date="2013-06" db="EMBL/GenBank/DDBJ databases">
        <authorList>
            <person name="Zhao Q."/>
        </authorList>
    </citation>
    <scope>NUCLEOTIDE SEQUENCE</scope>
    <source>
        <strain evidence="2">cv. W1943</strain>
    </source>
</reference>
<keyword evidence="2" id="KW-1185">Reference proteome</keyword>
<dbReference type="AlphaFoldDB" id="A0A0E0QFP1"/>
<protein>
    <submittedName>
        <fullName evidence="1">Uncharacterized protein</fullName>
    </submittedName>
</protein>
<dbReference type="HOGENOM" id="CLU_1241841_0_0_1"/>
<organism evidence="1 2">
    <name type="scientific">Oryza rufipogon</name>
    <name type="common">Brownbeard rice</name>
    <name type="synonym">Asian wild rice</name>
    <dbReference type="NCBI Taxonomy" id="4529"/>
    <lineage>
        <taxon>Eukaryota</taxon>
        <taxon>Viridiplantae</taxon>
        <taxon>Streptophyta</taxon>
        <taxon>Embryophyta</taxon>
        <taxon>Tracheophyta</taxon>
        <taxon>Spermatophyta</taxon>
        <taxon>Magnoliopsida</taxon>
        <taxon>Liliopsida</taxon>
        <taxon>Poales</taxon>
        <taxon>Poaceae</taxon>
        <taxon>BOP clade</taxon>
        <taxon>Oryzoideae</taxon>
        <taxon>Oryzeae</taxon>
        <taxon>Oryzinae</taxon>
        <taxon>Oryza</taxon>
    </lineage>
</organism>